<keyword evidence="2" id="KW-1185">Reference proteome</keyword>
<evidence type="ECO:0000313" key="1">
    <source>
        <dbReference type="EMBL" id="CAJ1945621.1"/>
    </source>
</evidence>
<dbReference type="InterPro" id="IPR023214">
    <property type="entry name" value="HAD_sf"/>
</dbReference>
<dbReference type="AlphaFoldDB" id="A0AAD2CUD0"/>
<dbReference type="PANTHER" id="PTHR47105:SF1">
    <property type="entry name" value="OS06G0665100 PROTEIN"/>
    <property type="match status" value="1"/>
</dbReference>
<dbReference type="SFLD" id="SFLDS00003">
    <property type="entry name" value="Haloacid_Dehalogenase"/>
    <property type="match status" value="1"/>
</dbReference>
<organism evidence="1 2">
    <name type="scientific">Cylindrotheca closterium</name>
    <dbReference type="NCBI Taxonomy" id="2856"/>
    <lineage>
        <taxon>Eukaryota</taxon>
        <taxon>Sar</taxon>
        <taxon>Stramenopiles</taxon>
        <taxon>Ochrophyta</taxon>
        <taxon>Bacillariophyta</taxon>
        <taxon>Bacillariophyceae</taxon>
        <taxon>Bacillariophycidae</taxon>
        <taxon>Bacillariales</taxon>
        <taxon>Bacillariaceae</taxon>
        <taxon>Cylindrotheca</taxon>
    </lineage>
</organism>
<protein>
    <recommendedName>
        <fullName evidence="3">Haloacid dehalogenase-like hydrolase domain-containing protein 3</fullName>
    </recommendedName>
</protein>
<dbReference type="Pfam" id="PF00702">
    <property type="entry name" value="Hydrolase"/>
    <property type="match status" value="1"/>
</dbReference>
<dbReference type="Proteomes" id="UP001295423">
    <property type="component" value="Unassembled WGS sequence"/>
</dbReference>
<dbReference type="InterPro" id="IPR044924">
    <property type="entry name" value="HAD-SF_hydro_IA_REG-2-like_cap"/>
</dbReference>
<dbReference type="NCBIfam" id="TIGR02252">
    <property type="entry name" value="DREG-2"/>
    <property type="match status" value="1"/>
</dbReference>
<dbReference type="InterPro" id="IPR011949">
    <property type="entry name" value="HAD-SF_hydro_IA_REG-2-like"/>
</dbReference>
<dbReference type="Gene3D" id="1.10.150.720">
    <property type="entry name" value="Haloacid dehalogenase-like hydrolase"/>
    <property type="match status" value="1"/>
</dbReference>
<comment type="caution">
    <text evidence="1">The sequence shown here is derived from an EMBL/GenBank/DDBJ whole genome shotgun (WGS) entry which is preliminary data.</text>
</comment>
<accession>A0AAD2CUD0</accession>
<dbReference type="PANTHER" id="PTHR47105">
    <property type="entry name" value="OS02G0173600 PROTEIN"/>
    <property type="match status" value="1"/>
</dbReference>
<dbReference type="InterPro" id="IPR036412">
    <property type="entry name" value="HAD-like_sf"/>
</dbReference>
<sequence>MSYCTPLLRSLSRQKVAPVATSFARRSMGTWPKMRPKRVRMITMDVTGTIVSFRGSLEEHYIGAATKCGIEGVNGSKINEAFGQAYRETSDRYPCFGGDELTAKQWWKECVVKSFLYAGVEMSEHQQDMVFQRIYSRFGSNICYELFPDAIPFLKWARRNNIVCGVLSNADERYGDSILPMLGLTHDELQFQCFSKDLMIEKPDARLFMAAIKEGEAFLPSQHEHPCDPSEVLHIGNDFAKDFEGARRTGIHAVLLDRYDEKDRAGEWRRRGALVFTDLMDVLEFLGRSDCQLG</sequence>
<evidence type="ECO:0000313" key="2">
    <source>
        <dbReference type="Proteomes" id="UP001295423"/>
    </source>
</evidence>
<proteinExistence type="predicted"/>
<dbReference type="Gene3D" id="3.40.50.1000">
    <property type="entry name" value="HAD superfamily/HAD-like"/>
    <property type="match status" value="1"/>
</dbReference>
<evidence type="ECO:0008006" key="3">
    <source>
        <dbReference type="Google" id="ProtNLM"/>
    </source>
</evidence>
<gene>
    <name evidence="1" type="ORF">CYCCA115_LOCUS9765</name>
</gene>
<dbReference type="SUPFAM" id="SSF56784">
    <property type="entry name" value="HAD-like"/>
    <property type="match status" value="1"/>
</dbReference>
<name>A0AAD2CUD0_9STRA</name>
<reference evidence="1" key="1">
    <citation type="submission" date="2023-08" db="EMBL/GenBank/DDBJ databases">
        <authorList>
            <person name="Audoor S."/>
            <person name="Bilcke G."/>
        </authorList>
    </citation>
    <scope>NUCLEOTIDE SEQUENCE</scope>
</reference>
<dbReference type="SFLD" id="SFLDG01129">
    <property type="entry name" value="C1.5:_HAD__Beta-PGM__Phosphata"/>
    <property type="match status" value="1"/>
</dbReference>
<dbReference type="EMBL" id="CAKOGP040001446">
    <property type="protein sequence ID" value="CAJ1945621.1"/>
    <property type="molecule type" value="Genomic_DNA"/>
</dbReference>